<evidence type="ECO:0000313" key="2">
    <source>
        <dbReference type="Proteomes" id="UP000243342"/>
    </source>
</evidence>
<evidence type="ECO:0000313" key="1">
    <source>
        <dbReference type="EMBL" id="OIV37604.1"/>
    </source>
</evidence>
<dbReference type="CDD" id="cd07812">
    <property type="entry name" value="SRPBCC"/>
    <property type="match status" value="1"/>
</dbReference>
<organism evidence="1 2">
    <name type="scientific">Mangrovactinospora gilvigrisea</name>
    <dbReference type="NCBI Taxonomy" id="1428644"/>
    <lineage>
        <taxon>Bacteria</taxon>
        <taxon>Bacillati</taxon>
        <taxon>Actinomycetota</taxon>
        <taxon>Actinomycetes</taxon>
        <taxon>Kitasatosporales</taxon>
        <taxon>Streptomycetaceae</taxon>
        <taxon>Mangrovactinospora</taxon>
    </lineage>
</organism>
<reference evidence="1 2" key="1">
    <citation type="submission" date="2016-10" db="EMBL/GenBank/DDBJ databases">
        <title>Genome sequence of Streptomyces gilvigriseus MUSC 26.</title>
        <authorList>
            <person name="Lee L.-H."/>
            <person name="Ser H.-L."/>
        </authorList>
    </citation>
    <scope>NUCLEOTIDE SEQUENCE [LARGE SCALE GENOMIC DNA]</scope>
    <source>
        <strain evidence="1 2">MUSC 26</strain>
    </source>
</reference>
<name>A0A1J7C7U6_9ACTN</name>
<dbReference type="RefSeq" id="WP_071656421.1">
    <property type="nucleotide sequence ID" value="NZ_MLCF01000047.1"/>
</dbReference>
<proteinExistence type="predicted"/>
<dbReference type="InterPro" id="IPR023393">
    <property type="entry name" value="START-like_dom_sf"/>
</dbReference>
<accession>A0A1J7C7U6</accession>
<dbReference type="OrthoDB" id="3786259at2"/>
<dbReference type="InterPro" id="IPR019587">
    <property type="entry name" value="Polyketide_cyclase/dehydratase"/>
</dbReference>
<keyword evidence="2" id="KW-1185">Reference proteome</keyword>
<comment type="caution">
    <text evidence="1">The sequence shown here is derived from an EMBL/GenBank/DDBJ whole genome shotgun (WGS) entry which is preliminary data.</text>
</comment>
<dbReference type="Pfam" id="PF10604">
    <property type="entry name" value="Polyketide_cyc2"/>
    <property type="match status" value="1"/>
</dbReference>
<dbReference type="Gene3D" id="3.30.530.20">
    <property type="match status" value="1"/>
</dbReference>
<sequence length="198" mass="21762">MPIYSTTRDLPLAPEQVYDFLADPRNLRLWSSGVEEVDDPLDAEGIAGVTPELGRRYRYRFPGRHRRHTLTCHFLRPPSLVAFRGQRMWTPLGCQTPTFLFHVRPAPGGSTVMAQVRLQLGGAMLLTWPLVALGWRRDLPDDMVKLYDLLAPLAVPVEDPEAARAAAVEEGATALQLTDSARAFDPSAPGVASGTAFA</sequence>
<dbReference type="Proteomes" id="UP000243342">
    <property type="component" value="Unassembled WGS sequence"/>
</dbReference>
<gene>
    <name evidence="1" type="ORF">BIV57_10105</name>
</gene>
<dbReference type="EMBL" id="MLCF01000047">
    <property type="protein sequence ID" value="OIV37604.1"/>
    <property type="molecule type" value="Genomic_DNA"/>
</dbReference>
<dbReference type="AlphaFoldDB" id="A0A1J7C7U6"/>
<dbReference type="SUPFAM" id="SSF55961">
    <property type="entry name" value="Bet v1-like"/>
    <property type="match status" value="1"/>
</dbReference>
<evidence type="ECO:0008006" key="3">
    <source>
        <dbReference type="Google" id="ProtNLM"/>
    </source>
</evidence>
<dbReference type="STRING" id="1428644.BIV57_10105"/>
<protein>
    <recommendedName>
        <fullName evidence="3">Polyketide cyclase</fullName>
    </recommendedName>
</protein>